<proteinExistence type="inferred from homology"/>
<evidence type="ECO:0000256" key="5">
    <source>
        <dbReference type="ARBA" id="ARBA00023136"/>
    </source>
</evidence>
<sequence>MEEGTLCSPFEPKHPARKAGGWKSIKYIIGNESFEKLASMSLIANITVYLKTQYNMGGLLLINVISIWSGSTNFAPLAGAFVSDAYLGRINTFATKTWHLNFKSSCLEERIHHPQTEFLDSTKDNCNLNCMGMGIMTLTAGVSQLRPPRCDGHSCGQPQVWQLGVLFFGLALLSVGAGGIRPCNIAFGADQFDTTTKEGKLQLASFMNWWYFSFTIALLIALTFVVYIQTNVSWVLGFAIPTSCLLFSVLIFLLGKHTYICVKPQGSVFVDIAKVVVAASKKQKQVRSSDSEPTFFDPPIKESYTAKLIRTDRFRHLDKAAIIFDPSELTNDGVPKNEWRLCSVQQVEQLKCLLEIIPIWLSGIACFIVMDQQSTFGILQGIQMNKSIGSNFNIPPAWMGITSMIALSVWILIYECLYIPYVQLLTKKESRLSTQQRISAGIISSVICMLVAGILEKKRRDLALAHHSFESPLSILYLLPQFMLSGLTEALAPVAIMEFLTTHLPESMRTVGGAIFFLGLSVASYLSSLLVNMIHSLTKLNGNTPWLGHPDLNNSRLDYYYYIIACLGILNFIHFNLFAARYIKRSKVWIKNEVQLEDSSKTG</sequence>
<feature type="transmembrane region" description="Helical" evidence="6">
    <location>
        <begin position="352"/>
        <end position="370"/>
    </location>
</feature>
<accession>A0AAN8V4Y1</accession>
<evidence type="ECO:0000256" key="1">
    <source>
        <dbReference type="ARBA" id="ARBA00004141"/>
    </source>
</evidence>
<feature type="transmembrane region" description="Helical" evidence="6">
    <location>
        <begin position="234"/>
        <end position="255"/>
    </location>
</feature>
<gene>
    <name evidence="7" type="ORF">RJ641_009275</name>
</gene>
<feature type="transmembrane region" description="Helical" evidence="6">
    <location>
        <begin position="438"/>
        <end position="455"/>
    </location>
</feature>
<evidence type="ECO:0000256" key="3">
    <source>
        <dbReference type="ARBA" id="ARBA00022692"/>
    </source>
</evidence>
<dbReference type="Gene3D" id="1.20.1250.20">
    <property type="entry name" value="MFS general substrate transporter like domains"/>
    <property type="match status" value="1"/>
</dbReference>
<feature type="transmembrane region" description="Helical" evidence="6">
    <location>
        <begin position="559"/>
        <end position="579"/>
    </location>
</feature>
<evidence type="ECO:0000256" key="4">
    <source>
        <dbReference type="ARBA" id="ARBA00022989"/>
    </source>
</evidence>
<feature type="transmembrane region" description="Helical" evidence="6">
    <location>
        <begin position="160"/>
        <end position="180"/>
    </location>
</feature>
<organism evidence="7 8">
    <name type="scientific">Dillenia turbinata</name>
    <dbReference type="NCBI Taxonomy" id="194707"/>
    <lineage>
        <taxon>Eukaryota</taxon>
        <taxon>Viridiplantae</taxon>
        <taxon>Streptophyta</taxon>
        <taxon>Embryophyta</taxon>
        <taxon>Tracheophyta</taxon>
        <taxon>Spermatophyta</taxon>
        <taxon>Magnoliopsida</taxon>
        <taxon>eudicotyledons</taxon>
        <taxon>Gunneridae</taxon>
        <taxon>Pentapetalae</taxon>
        <taxon>Dilleniales</taxon>
        <taxon>Dilleniaceae</taxon>
        <taxon>Dillenia</taxon>
    </lineage>
</organism>
<keyword evidence="8" id="KW-1185">Reference proteome</keyword>
<comment type="caution">
    <text evidence="7">The sequence shown here is derived from an EMBL/GenBank/DDBJ whole genome shotgun (WGS) entry which is preliminary data.</text>
</comment>
<dbReference type="GO" id="GO:0016020">
    <property type="term" value="C:membrane"/>
    <property type="evidence" value="ECO:0007669"/>
    <property type="project" value="UniProtKB-SubCell"/>
</dbReference>
<evidence type="ECO:0000313" key="8">
    <source>
        <dbReference type="Proteomes" id="UP001370490"/>
    </source>
</evidence>
<dbReference type="PANTHER" id="PTHR11654">
    <property type="entry name" value="OLIGOPEPTIDE TRANSPORTER-RELATED"/>
    <property type="match status" value="1"/>
</dbReference>
<comment type="similarity">
    <text evidence="2">Belongs to the major facilitator superfamily. Proton-dependent oligopeptide transporter (POT/PTR) (TC 2.A.17) family.</text>
</comment>
<dbReference type="Pfam" id="PF00854">
    <property type="entry name" value="PTR2"/>
    <property type="match status" value="1"/>
</dbReference>
<dbReference type="GO" id="GO:0022857">
    <property type="term" value="F:transmembrane transporter activity"/>
    <property type="evidence" value="ECO:0007669"/>
    <property type="project" value="InterPro"/>
</dbReference>
<comment type="subcellular location">
    <subcellularLocation>
        <location evidence="1">Membrane</location>
        <topology evidence="1">Multi-pass membrane protein</topology>
    </subcellularLocation>
</comment>
<dbReference type="Proteomes" id="UP001370490">
    <property type="component" value="Unassembled WGS sequence"/>
</dbReference>
<dbReference type="InterPro" id="IPR000109">
    <property type="entry name" value="POT_fam"/>
</dbReference>
<protein>
    <submittedName>
        <fullName evidence="7">Proton-dependent oligopeptide transporter family</fullName>
    </submittedName>
</protein>
<dbReference type="EMBL" id="JBAMMX010000016">
    <property type="protein sequence ID" value="KAK6924949.1"/>
    <property type="molecule type" value="Genomic_DNA"/>
</dbReference>
<feature type="transmembrane region" description="Helical" evidence="6">
    <location>
        <begin position="209"/>
        <end position="228"/>
    </location>
</feature>
<dbReference type="AlphaFoldDB" id="A0AAN8V4Y1"/>
<reference evidence="7 8" key="1">
    <citation type="submission" date="2023-12" db="EMBL/GenBank/DDBJ databases">
        <title>A high-quality genome assembly for Dillenia turbinata (Dilleniales).</title>
        <authorList>
            <person name="Chanderbali A."/>
        </authorList>
    </citation>
    <scope>NUCLEOTIDE SEQUENCE [LARGE SCALE GENOMIC DNA]</scope>
    <source>
        <strain evidence="7">LSX21</strain>
        <tissue evidence="7">Leaf</tissue>
    </source>
</reference>
<keyword evidence="5 6" id="KW-0472">Membrane</keyword>
<evidence type="ECO:0000313" key="7">
    <source>
        <dbReference type="EMBL" id="KAK6924949.1"/>
    </source>
</evidence>
<feature type="transmembrane region" description="Helical" evidence="6">
    <location>
        <begin position="512"/>
        <end position="534"/>
    </location>
</feature>
<dbReference type="InterPro" id="IPR036259">
    <property type="entry name" value="MFS_trans_sf"/>
</dbReference>
<name>A0AAN8V4Y1_9MAGN</name>
<dbReference type="CDD" id="cd17416">
    <property type="entry name" value="MFS_NPF1_2"/>
    <property type="match status" value="1"/>
</dbReference>
<feature type="transmembrane region" description="Helical" evidence="6">
    <location>
        <begin position="397"/>
        <end position="417"/>
    </location>
</feature>
<evidence type="ECO:0000256" key="6">
    <source>
        <dbReference type="SAM" id="Phobius"/>
    </source>
</evidence>
<keyword evidence="3 6" id="KW-0812">Transmembrane</keyword>
<dbReference type="SUPFAM" id="SSF103473">
    <property type="entry name" value="MFS general substrate transporter"/>
    <property type="match status" value="1"/>
</dbReference>
<feature type="transmembrane region" description="Helical" evidence="6">
    <location>
        <begin position="475"/>
        <end position="500"/>
    </location>
</feature>
<evidence type="ECO:0000256" key="2">
    <source>
        <dbReference type="ARBA" id="ARBA00005982"/>
    </source>
</evidence>
<keyword evidence="4 6" id="KW-1133">Transmembrane helix</keyword>